<evidence type="ECO:0000313" key="4">
    <source>
        <dbReference type="Proteomes" id="UP000626092"/>
    </source>
</evidence>
<dbReference type="InterPro" id="IPR002939">
    <property type="entry name" value="DnaJ_C"/>
</dbReference>
<keyword evidence="4" id="KW-1185">Reference proteome</keyword>
<proteinExistence type="predicted"/>
<reference evidence="3" key="1">
    <citation type="submission" date="2019-11" db="EMBL/GenBank/DDBJ databases">
        <authorList>
            <person name="Liu Y."/>
            <person name="Hou J."/>
            <person name="Li T.-Q."/>
            <person name="Guan C.-H."/>
            <person name="Wu X."/>
            <person name="Wu H.-Z."/>
            <person name="Ling F."/>
            <person name="Zhang R."/>
            <person name="Shi X.-G."/>
            <person name="Ren J.-P."/>
            <person name="Chen E.-F."/>
            <person name="Sun J.-M."/>
        </authorList>
    </citation>
    <scope>NUCLEOTIDE SEQUENCE</scope>
    <source>
        <strain evidence="3">Adult_tree_wgs_1</strain>
        <tissue evidence="3">Leaves</tissue>
    </source>
</reference>
<keyword evidence="1" id="KW-0143">Chaperone</keyword>
<comment type="caution">
    <text evidence="3">The sequence shown here is derived from an EMBL/GenBank/DDBJ whole genome shotgun (WGS) entry which is preliminary data.</text>
</comment>
<dbReference type="Gene3D" id="2.60.260.20">
    <property type="entry name" value="Urease metallochaperone UreE, N-terminal domain"/>
    <property type="match status" value="2"/>
</dbReference>
<accession>A0A834G5C9</accession>
<dbReference type="Pfam" id="PF01556">
    <property type="entry name" value="DnaJ_C"/>
    <property type="match status" value="1"/>
</dbReference>
<dbReference type="GO" id="GO:0051082">
    <property type="term" value="F:unfolded protein binding"/>
    <property type="evidence" value="ECO:0007669"/>
    <property type="project" value="InterPro"/>
</dbReference>
<dbReference type="Proteomes" id="UP000626092">
    <property type="component" value="Unassembled WGS sequence"/>
</dbReference>
<organism evidence="3 4">
    <name type="scientific">Rhododendron simsii</name>
    <name type="common">Sims's rhododendron</name>
    <dbReference type="NCBI Taxonomy" id="118357"/>
    <lineage>
        <taxon>Eukaryota</taxon>
        <taxon>Viridiplantae</taxon>
        <taxon>Streptophyta</taxon>
        <taxon>Embryophyta</taxon>
        <taxon>Tracheophyta</taxon>
        <taxon>Spermatophyta</taxon>
        <taxon>Magnoliopsida</taxon>
        <taxon>eudicotyledons</taxon>
        <taxon>Gunneridae</taxon>
        <taxon>Pentapetalae</taxon>
        <taxon>asterids</taxon>
        <taxon>Ericales</taxon>
        <taxon>Ericaceae</taxon>
        <taxon>Ericoideae</taxon>
        <taxon>Rhodoreae</taxon>
        <taxon>Rhododendron</taxon>
    </lineage>
</organism>
<dbReference type="FunFam" id="2.60.260.20:FF:000002">
    <property type="entry name" value="Dnaj homolog subfamily b member"/>
    <property type="match status" value="1"/>
</dbReference>
<dbReference type="SUPFAM" id="SSF49493">
    <property type="entry name" value="HSP40/DnaJ peptide-binding domain"/>
    <property type="match status" value="2"/>
</dbReference>
<dbReference type="GO" id="GO:0051087">
    <property type="term" value="F:protein-folding chaperone binding"/>
    <property type="evidence" value="ECO:0007669"/>
    <property type="project" value="TreeGrafter"/>
</dbReference>
<gene>
    <name evidence="3" type="ORF">RHSIM_Rhsim12G0056300</name>
</gene>
<evidence type="ECO:0000259" key="2">
    <source>
        <dbReference type="Pfam" id="PF01556"/>
    </source>
</evidence>
<dbReference type="EMBL" id="WJXA01000012">
    <property type="protein sequence ID" value="KAF7124843.1"/>
    <property type="molecule type" value="Genomic_DNA"/>
</dbReference>
<dbReference type="AlphaFoldDB" id="A0A834G5C9"/>
<evidence type="ECO:0000313" key="3">
    <source>
        <dbReference type="EMBL" id="KAF7124843.1"/>
    </source>
</evidence>
<dbReference type="PANTHER" id="PTHR24078">
    <property type="entry name" value="DNAJ HOMOLOG SUBFAMILY C MEMBER"/>
    <property type="match status" value="1"/>
</dbReference>
<dbReference type="PANTHER" id="PTHR24078:SF175">
    <property type="entry name" value="DNAJ HEAT SHOCK FAMILY PROTEIN"/>
    <property type="match status" value="1"/>
</dbReference>
<name>A0A834G5C9_RHOSS</name>
<feature type="domain" description="Chaperone DnaJ C-terminal" evidence="2">
    <location>
        <begin position="155"/>
        <end position="312"/>
    </location>
</feature>
<dbReference type="FunFam" id="2.60.260.20:FF:000006">
    <property type="entry name" value="DnaJ subfamily B member 13"/>
    <property type="match status" value="1"/>
</dbReference>
<protein>
    <recommendedName>
        <fullName evidence="2">Chaperone DnaJ C-terminal domain-containing protein</fullName>
    </recommendedName>
</protein>
<dbReference type="GO" id="GO:0006457">
    <property type="term" value="P:protein folding"/>
    <property type="evidence" value="ECO:0007669"/>
    <property type="project" value="InterPro"/>
</dbReference>
<dbReference type="InterPro" id="IPR051339">
    <property type="entry name" value="DnaJ_subfamily_B"/>
</dbReference>
<sequence length="331" mass="36501">MDITMMVRDLSLPRGNPFYDLYGKEALSTGQFSPATPRPAKGFNAKASFKFSRRVEEDSIFDDLFGGSEFEGKTLVFGGVYIEKLAKPTNVQLPKPANPYVETLAKSTTLAKPTNVQSPKPTNPYVEKLAKPTNTPQKSPKGYGVSGGRKAAVVENQLGCSLEELYKGSKRTMVISTIVPDDSGRPRQIEEILKIDIKPGWKNGTKITFPEKGNQEPGMTPGDLIFVVDEKPHALFKRDGNDLIVHQKISLLETLTGKTLDLIALDGRNITMPLKGITRPSHEVVIPNEGMPVSKEPGKKGNLRIKFDVKFPSSLSEEQKFDLRRVLGRSC</sequence>
<evidence type="ECO:0000256" key="1">
    <source>
        <dbReference type="ARBA" id="ARBA00023186"/>
    </source>
</evidence>
<dbReference type="OrthoDB" id="550424at2759"/>
<dbReference type="GO" id="GO:0005829">
    <property type="term" value="C:cytosol"/>
    <property type="evidence" value="ECO:0007669"/>
    <property type="project" value="TreeGrafter"/>
</dbReference>
<dbReference type="CDD" id="cd10747">
    <property type="entry name" value="DnaJ_C"/>
    <property type="match status" value="1"/>
</dbReference>
<dbReference type="InterPro" id="IPR008971">
    <property type="entry name" value="HSP40/DnaJ_pept-bd"/>
</dbReference>